<gene>
    <name evidence="4" type="ORF">ABN16_10225</name>
</gene>
<keyword evidence="5" id="KW-1185">Reference proteome</keyword>
<dbReference type="Pfam" id="PF00535">
    <property type="entry name" value="Glycos_transf_2"/>
    <property type="match status" value="1"/>
</dbReference>
<keyword evidence="2" id="KW-0808">Transferase</keyword>
<dbReference type="CDD" id="cd00761">
    <property type="entry name" value="Glyco_tranf_GTA_type"/>
    <property type="match status" value="1"/>
</dbReference>
<dbReference type="RefSeq" id="WP_048735635.1">
    <property type="nucleotide sequence ID" value="NZ_CP012033.1"/>
</dbReference>
<protein>
    <recommendedName>
        <fullName evidence="3">Glycosyltransferase 2-like domain-containing protein</fullName>
    </recommendedName>
</protein>
<proteinExistence type="predicted"/>
<organism evidence="4 5">
    <name type="scientific">Levilactobacillus koreensis</name>
    <dbReference type="NCBI Taxonomy" id="637971"/>
    <lineage>
        <taxon>Bacteria</taxon>
        <taxon>Bacillati</taxon>
        <taxon>Bacillota</taxon>
        <taxon>Bacilli</taxon>
        <taxon>Lactobacillales</taxon>
        <taxon>Lactobacillaceae</taxon>
        <taxon>Levilactobacillus</taxon>
    </lineage>
</organism>
<dbReference type="PANTHER" id="PTHR22916">
    <property type="entry name" value="GLYCOSYLTRANSFERASE"/>
    <property type="match status" value="1"/>
</dbReference>
<dbReference type="Gene3D" id="3.90.550.10">
    <property type="entry name" value="Spore Coat Polysaccharide Biosynthesis Protein SpsA, Chain A"/>
    <property type="match status" value="1"/>
</dbReference>
<sequence length="325" mass="37403">MKVSVMITTHDNEKYISACLDSVLLQTYRNLEILVIDDGSTDNTVSILNDYARRDRRIRIISQSNQGISAARNNVISNASCEYLTFVDGDDVILPDYIEYLVELVEKFHVELATCTHESIQRGANVRQIKDPKEYVLTDEEYFSKLGNNDLPYQLGVAPWGRLYAKKLFDHIRYPVGKKFEDSATTYKIILAAGSTAVGEKIKYVYYRNSASIVQNNFDKSRFQFLDAEKKMHDDVIELYPKLLAPMNRRYRYALMNTLGNILASGKRKEFKDEVSEISSLLFRDYWSSLFDTHNSSRDVFGLISLGFGARTYGASYKLFKRLKR</sequence>
<dbReference type="InterPro" id="IPR029044">
    <property type="entry name" value="Nucleotide-diphossugar_trans"/>
</dbReference>
<evidence type="ECO:0000256" key="2">
    <source>
        <dbReference type="ARBA" id="ARBA00022679"/>
    </source>
</evidence>
<dbReference type="PANTHER" id="PTHR22916:SF51">
    <property type="entry name" value="GLYCOSYLTRANSFERASE EPSH-RELATED"/>
    <property type="match status" value="1"/>
</dbReference>
<dbReference type="EMBL" id="CP012033">
    <property type="protein sequence ID" value="AKP65341.1"/>
    <property type="molecule type" value="Genomic_DNA"/>
</dbReference>
<dbReference type="SUPFAM" id="SSF53448">
    <property type="entry name" value="Nucleotide-diphospho-sugar transferases"/>
    <property type="match status" value="1"/>
</dbReference>
<evidence type="ECO:0000313" key="5">
    <source>
        <dbReference type="Proteomes" id="UP000036000"/>
    </source>
</evidence>
<evidence type="ECO:0000256" key="1">
    <source>
        <dbReference type="ARBA" id="ARBA00022676"/>
    </source>
</evidence>
<evidence type="ECO:0000313" key="4">
    <source>
        <dbReference type="EMBL" id="AKP65341.1"/>
    </source>
</evidence>
<reference evidence="4 5" key="1">
    <citation type="submission" date="2015-07" db="EMBL/GenBank/DDBJ databases">
        <title>Lactobacillus korensis/26-25/ whole genome sequencing.</title>
        <authorList>
            <person name="Kim M.K."/>
            <person name="Im W.-T."/>
            <person name="Srinivasan S."/>
            <person name="Lee J.-J."/>
        </authorList>
    </citation>
    <scope>NUCLEOTIDE SEQUENCE [LARGE SCALE GENOMIC DNA]</scope>
    <source>
        <strain evidence="4 5">26-25</strain>
    </source>
</reference>
<accession>A0AAC8ZGV1</accession>
<dbReference type="GO" id="GO:0016757">
    <property type="term" value="F:glycosyltransferase activity"/>
    <property type="evidence" value="ECO:0007669"/>
    <property type="project" value="UniProtKB-KW"/>
</dbReference>
<dbReference type="KEGG" id="lko:ABN16_10225"/>
<dbReference type="AlphaFoldDB" id="A0AAC8ZGV1"/>
<feature type="domain" description="Glycosyltransferase 2-like" evidence="3">
    <location>
        <begin position="4"/>
        <end position="156"/>
    </location>
</feature>
<dbReference type="InterPro" id="IPR001173">
    <property type="entry name" value="Glyco_trans_2-like"/>
</dbReference>
<keyword evidence="1" id="KW-0328">Glycosyltransferase</keyword>
<dbReference type="Proteomes" id="UP000036000">
    <property type="component" value="Chromosome"/>
</dbReference>
<name>A0AAC8ZGV1_9LACO</name>
<evidence type="ECO:0000259" key="3">
    <source>
        <dbReference type="Pfam" id="PF00535"/>
    </source>
</evidence>